<name>A0A9P8TQJ3_WICPI</name>
<evidence type="ECO:0000313" key="2">
    <source>
        <dbReference type="Proteomes" id="UP000774326"/>
    </source>
</evidence>
<dbReference type="OrthoDB" id="5506609at2759"/>
<reference evidence="1" key="1">
    <citation type="journal article" date="2021" name="Open Biol.">
        <title>Shared evolutionary footprints suggest mitochondrial oxidative damage underlies multiple complex I losses in fungi.</title>
        <authorList>
            <person name="Schikora-Tamarit M.A."/>
            <person name="Marcet-Houben M."/>
            <person name="Nosek J."/>
            <person name="Gabaldon T."/>
        </authorList>
    </citation>
    <scope>NUCLEOTIDE SEQUENCE</scope>
    <source>
        <strain evidence="1">CBS2887</strain>
    </source>
</reference>
<keyword evidence="2" id="KW-1185">Reference proteome</keyword>
<dbReference type="AlphaFoldDB" id="A0A9P8TQJ3"/>
<sequence length="175" mass="20344">MRHSHTRWNGMRIDNQIWNNTFCGERHIFTTVSDTNGTLLTVSGGELITDLWHLCRSHSNLDEFQTIGVSGDQHLIDNTVLCGSQRSRGISLGMVHCSLTQLFHIWSNWRGLTDDDIFTRDTDTWFDQPIRIQFLIRTVFQSQCVGSVWLFKLFDNGHTDTLFMIHVRSEEQRSE</sequence>
<dbReference type="Proteomes" id="UP000774326">
    <property type="component" value="Unassembled WGS sequence"/>
</dbReference>
<proteinExistence type="predicted"/>
<reference evidence="1" key="2">
    <citation type="submission" date="2021-01" db="EMBL/GenBank/DDBJ databases">
        <authorList>
            <person name="Schikora-Tamarit M.A."/>
        </authorList>
    </citation>
    <scope>NUCLEOTIDE SEQUENCE</scope>
    <source>
        <strain evidence="1">CBS2887</strain>
    </source>
</reference>
<organism evidence="1 2">
    <name type="scientific">Wickerhamomyces pijperi</name>
    <name type="common">Yeast</name>
    <name type="synonym">Pichia pijperi</name>
    <dbReference type="NCBI Taxonomy" id="599730"/>
    <lineage>
        <taxon>Eukaryota</taxon>
        <taxon>Fungi</taxon>
        <taxon>Dikarya</taxon>
        <taxon>Ascomycota</taxon>
        <taxon>Saccharomycotina</taxon>
        <taxon>Saccharomycetes</taxon>
        <taxon>Phaffomycetales</taxon>
        <taxon>Wickerhamomycetaceae</taxon>
        <taxon>Wickerhamomyces</taxon>
    </lineage>
</organism>
<protein>
    <submittedName>
        <fullName evidence="1">Uncharacterized protein</fullName>
    </submittedName>
</protein>
<gene>
    <name evidence="1" type="ORF">WICPIJ_000773</name>
</gene>
<dbReference type="EMBL" id="JAEUBG010000452">
    <property type="protein sequence ID" value="KAH3688248.1"/>
    <property type="molecule type" value="Genomic_DNA"/>
</dbReference>
<evidence type="ECO:0000313" key="1">
    <source>
        <dbReference type="EMBL" id="KAH3688248.1"/>
    </source>
</evidence>
<comment type="caution">
    <text evidence="1">The sequence shown here is derived from an EMBL/GenBank/DDBJ whole genome shotgun (WGS) entry which is preliminary data.</text>
</comment>
<accession>A0A9P8TQJ3</accession>